<feature type="region of interest" description="Disordered" evidence="1">
    <location>
        <begin position="337"/>
        <end position="405"/>
    </location>
</feature>
<dbReference type="CDD" id="cd00170">
    <property type="entry name" value="SEC14"/>
    <property type="match status" value="1"/>
</dbReference>
<organism evidence="3 4">
    <name type="scientific">Rhizoclosmatium globosum</name>
    <dbReference type="NCBI Taxonomy" id="329046"/>
    <lineage>
        <taxon>Eukaryota</taxon>
        <taxon>Fungi</taxon>
        <taxon>Fungi incertae sedis</taxon>
        <taxon>Chytridiomycota</taxon>
        <taxon>Chytridiomycota incertae sedis</taxon>
        <taxon>Chytridiomycetes</taxon>
        <taxon>Chytridiales</taxon>
        <taxon>Chytriomycetaceae</taxon>
        <taxon>Rhizoclosmatium</taxon>
    </lineage>
</organism>
<name>A0A1Y2CZQ7_9FUNG</name>
<feature type="compositionally biased region" description="Basic residues" evidence="1">
    <location>
        <begin position="359"/>
        <end position="370"/>
    </location>
</feature>
<dbReference type="SMART" id="SM00516">
    <property type="entry name" value="SEC14"/>
    <property type="match status" value="1"/>
</dbReference>
<evidence type="ECO:0000259" key="2">
    <source>
        <dbReference type="PROSITE" id="PS50191"/>
    </source>
</evidence>
<feature type="domain" description="CRAL-TRIO" evidence="2">
    <location>
        <begin position="437"/>
        <end position="610"/>
    </location>
</feature>
<dbReference type="PANTHER" id="PTHR45824:SF29">
    <property type="entry name" value="GH16843P"/>
    <property type="match status" value="1"/>
</dbReference>
<dbReference type="InterPro" id="IPR036273">
    <property type="entry name" value="CRAL/TRIO_N_dom_sf"/>
</dbReference>
<dbReference type="OrthoDB" id="75724at2759"/>
<comment type="caution">
    <text evidence="3">The sequence shown here is derived from an EMBL/GenBank/DDBJ whole genome shotgun (WGS) entry which is preliminary data.</text>
</comment>
<dbReference type="Proteomes" id="UP000193642">
    <property type="component" value="Unassembled WGS sequence"/>
</dbReference>
<accession>A0A1Y2CZQ7</accession>
<dbReference type="EMBL" id="MCGO01000003">
    <property type="protein sequence ID" value="ORY52356.1"/>
    <property type="molecule type" value="Genomic_DNA"/>
</dbReference>
<protein>
    <recommendedName>
        <fullName evidence="2">CRAL-TRIO domain-containing protein</fullName>
    </recommendedName>
</protein>
<dbReference type="Gene3D" id="3.40.525.10">
    <property type="entry name" value="CRAL-TRIO lipid binding domain"/>
    <property type="match status" value="2"/>
</dbReference>
<keyword evidence="4" id="KW-1185">Reference proteome</keyword>
<proteinExistence type="predicted"/>
<dbReference type="GO" id="GO:0008526">
    <property type="term" value="F:phosphatidylinositol transfer activity"/>
    <property type="evidence" value="ECO:0007669"/>
    <property type="project" value="TreeGrafter"/>
</dbReference>
<evidence type="ECO:0000256" key="1">
    <source>
        <dbReference type="SAM" id="MobiDB-lite"/>
    </source>
</evidence>
<evidence type="ECO:0000313" key="4">
    <source>
        <dbReference type="Proteomes" id="UP000193642"/>
    </source>
</evidence>
<dbReference type="PANTHER" id="PTHR45824">
    <property type="entry name" value="GH16843P"/>
    <property type="match status" value="1"/>
</dbReference>
<evidence type="ECO:0000313" key="3">
    <source>
        <dbReference type="EMBL" id="ORY52356.1"/>
    </source>
</evidence>
<dbReference type="InterPro" id="IPR036865">
    <property type="entry name" value="CRAL-TRIO_dom_sf"/>
</dbReference>
<dbReference type="SUPFAM" id="SSF46938">
    <property type="entry name" value="CRAL/TRIO N-terminal domain"/>
    <property type="match status" value="2"/>
</dbReference>
<feature type="compositionally biased region" description="Basic residues" evidence="1">
    <location>
        <begin position="380"/>
        <end position="398"/>
    </location>
</feature>
<dbReference type="InterPro" id="IPR001251">
    <property type="entry name" value="CRAL-TRIO_dom"/>
</dbReference>
<reference evidence="3 4" key="1">
    <citation type="submission" date="2016-07" db="EMBL/GenBank/DDBJ databases">
        <title>Pervasive Adenine N6-methylation of Active Genes in Fungi.</title>
        <authorList>
            <consortium name="DOE Joint Genome Institute"/>
            <person name="Mondo S.J."/>
            <person name="Dannebaum R.O."/>
            <person name="Kuo R.C."/>
            <person name="Labutti K."/>
            <person name="Haridas S."/>
            <person name="Kuo A."/>
            <person name="Salamov A."/>
            <person name="Ahrendt S.R."/>
            <person name="Lipzen A."/>
            <person name="Sullivan W."/>
            <person name="Andreopoulos W.B."/>
            <person name="Clum A."/>
            <person name="Lindquist E."/>
            <person name="Daum C."/>
            <person name="Ramamoorthy G.K."/>
            <person name="Gryganskyi A."/>
            <person name="Culley D."/>
            <person name="Magnuson J.K."/>
            <person name="James T.Y."/>
            <person name="O'Malley M.A."/>
            <person name="Stajich J.E."/>
            <person name="Spatafora J.W."/>
            <person name="Visel A."/>
            <person name="Grigoriev I.V."/>
        </authorList>
    </citation>
    <scope>NUCLEOTIDE SEQUENCE [LARGE SCALE GENOMIC DNA]</scope>
    <source>
        <strain evidence="3 4">JEL800</strain>
    </source>
</reference>
<feature type="compositionally biased region" description="Low complexity" evidence="1">
    <location>
        <begin position="342"/>
        <end position="358"/>
    </location>
</feature>
<dbReference type="Pfam" id="PF00650">
    <property type="entry name" value="CRAL_TRIO"/>
    <property type="match status" value="1"/>
</dbReference>
<dbReference type="InterPro" id="IPR052578">
    <property type="entry name" value="PI_Transfer_CRAL-TRIO"/>
</dbReference>
<sequence length="622" mass="69090">MPTNFDPILTCRHKAVPLAINLTESQRKAITSLYAQVPTILASLSLPAEEVSILSKWADEGTCRRVLNAVNFQPEAAITRLKATMKWRSEFKPDRISPMEIEVEAQSGKIFLTALTARSSHPHWNPTTRLYALISPFLDDYQKSKVYFANPEKDGKHVEKRHGDIKEIGGWTNLGDWVSSEDLLVQYGGTCELPLPPIEFLETFMMLALVLAAASFATAQVAPQLNGQTVVLLFTSTFNGASTPQCLKTCMTSSGFVVPSSVENVQALCANYSAFSSCQVSGCSAADATTSAGITVSWPQYCTVAGVPVATAPAAPAVPVQTTAAAAPAPVTTLSLMKCSKSRTGPPSTPRPSSNAPSRSRRRPRTLRRSLTREGTARRSALHHRRSPRRRVPRRPRAPLRLGNRGECNRFMRATKWDLKASRKRLADTIQWRFDYKPDLIDPAQIECEGGFDKGGHPMLFLVPSNPKVADSNYDRAIRFSVYMLERAIRLMPEGVERLDLIIDYENVTRATATPLSVSLKYLNIFSSHYPERLNMGIMINPSWYLPFFLGLLSPFMDPVTKSKINMVNLKDTSPSTGTTKGTGGWIKILDYIDEDQLPTRYGGTFEFQYEHETYWPKLIAM</sequence>
<gene>
    <name evidence="3" type="ORF">BCR33DRAFT_761576</name>
</gene>
<dbReference type="SUPFAM" id="SSF52087">
    <property type="entry name" value="CRAL/TRIO domain"/>
    <property type="match status" value="1"/>
</dbReference>
<dbReference type="AlphaFoldDB" id="A0A1Y2CZQ7"/>
<dbReference type="PROSITE" id="PS50191">
    <property type="entry name" value="CRAL_TRIO"/>
    <property type="match status" value="1"/>
</dbReference>